<dbReference type="EMBL" id="ASPP01018326">
    <property type="protein sequence ID" value="ETO16370.1"/>
    <property type="molecule type" value="Genomic_DNA"/>
</dbReference>
<accession>X6MTF8</accession>
<sequence length="226" mass="26996">MYLKDVARLMRNHIKMLRNEKEEKLTKEEAKEFLNIFDDMGQGIEKQKYVQLVYIHIICCIYDWKKIDMEKSDHEDEDLEMDRGHMPSEKRPSAISEKKEWPEDRVSQSPMDPKRTESRQQTPLIGSSKNGAGPVKKKKKVLRYTYRWTDPETSERKEKVEEYTDPEIIRQYEMSVKDGDLTFIRLEKSHCHTGKSKSRSWTGFEQTHPYQRAWKEQKDSSQCLRT</sequence>
<dbReference type="Proteomes" id="UP000023152">
    <property type="component" value="Unassembled WGS sequence"/>
</dbReference>
<gene>
    <name evidence="2" type="ORF">RFI_20980</name>
</gene>
<evidence type="ECO:0000256" key="1">
    <source>
        <dbReference type="SAM" id="MobiDB-lite"/>
    </source>
</evidence>
<feature type="compositionally biased region" description="Polar residues" evidence="1">
    <location>
        <begin position="119"/>
        <end position="130"/>
    </location>
</feature>
<reference evidence="2 3" key="1">
    <citation type="journal article" date="2013" name="Curr. Biol.">
        <title>The Genome of the Foraminiferan Reticulomyxa filosa.</title>
        <authorList>
            <person name="Glockner G."/>
            <person name="Hulsmann N."/>
            <person name="Schleicher M."/>
            <person name="Noegel A.A."/>
            <person name="Eichinger L."/>
            <person name="Gallinger C."/>
            <person name="Pawlowski J."/>
            <person name="Sierra R."/>
            <person name="Euteneuer U."/>
            <person name="Pillet L."/>
            <person name="Moustafa A."/>
            <person name="Platzer M."/>
            <person name="Groth M."/>
            <person name="Szafranski K."/>
            <person name="Schliwa M."/>
        </authorList>
    </citation>
    <scope>NUCLEOTIDE SEQUENCE [LARGE SCALE GENOMIC DNA]</scope>
</reference>
<keyword evidence="3" id="KW-1185">Reference proteome</keyword>
<organism evidence="2 3">
    <name type="scientific">Reticulomyxa filosa</name>
    <dbReference type="NCBI Taxonomy" id="46433"/>
    <lineage>
        <taxon>Eukaryota</taxon>
        <taxon>Sar</taxon>
        <taxon>Rhizaria</taxon>
        <taxon>Retaria</taxon>
        <taxon>Foraminifera</taxon>
        <taxon>Monothalamids</taxon>
        <taxon>Reticulomyxidae</taxon>
        <taxon>Reticulomyxa</taxon>
    </lineage>
</organism>
<evidence type="ECO:0000313" key="2">
    <source>
        <dbReference type="EMBL" id="ETO16370.1"/>
    </source>
</evidence>
<name>X6MTF8_RETFI</name>
<evidence type="ECO:0000313" key="3">
    <source>
        <dbReference type="Proteomes" id="UP000023152"/>
    </source>
</evidence>
<comment type="caution">
    <text evidence="2">The sequence shown here is derived from an EMBL/GenBank/DDBJ whole genome shotgun (WGS) entry which is preliminary data.</text>
</comment>
<dbReference type="AlphaFoldDB" id="X6MTF8"/>
<protein>
    <submittedName>
        <fullName evidence="2">Uncharacterized protein</fullName>
    </submittedName>
</protein>
<feature type="region of interest" description="Disordered" evidence="1">
    <location>
        <begin position="75"/>
        <end position="140"/>
    </location>
</feature>
<proteinExistence type="predicted"/>
<feature type="compositionally biased region" description="Basic and acidic residues" evidence="1">
    <location>
        <begin position="81"/>
        <end position="118"/>
    </location>
</feature>